<comment type="caution">
    <text evidence="1">The sequence shown here is derived from an EMBL/GenBank/DDBJ whole genome shotgun (WGS) entry which is preliminary data.</text>
</comment>
<name>A0A6G4WDP1_9HYPH</name>
<evidence type="ECO:0000313" key="1">
    <source>
        <dbReference type="EMBL" id="NGO52925.1"/>
    </source>
</evidence>
<evidence type="ECO:0000313" key="2">
    <source>
        <dbReference type="Proteomes" id="UP001642900"/>
    </source>
</evidence>
<dbReference type="Proteomes" id="UP001642900">
    <property type="component" value="Unassembled WGS sequence"/>
</dbReference>
<organism evidence="1 2">
    <name type="scientific">Allomesorhizobium camelthorni</name>
    <dbReference type="NCBI Taxonomy" id="475069"/>
    <lineage>
        <taxon>Bacteria</taxon>
        <taxon>Pseudomonadati</taxon>
        <taxon>Pseudomonadota</taxon>
        <taxon>Alphaproteobacteria</taxon>
        <taxon>Hyphomicrobiales</taxon>
        <taxon>Phyllobacteriaceae</taxon>
        <taxon>Allomesorhizobium</taxon>
    </lineage>
</organism>
<proteinExistence type="predicted"/>
<dbReference type="RefSeq" id="WP_165029798.1">
    <property type="nucleotide sequence ID" value="NZ_JAAKZF010000024.1"/>
</dbReference>
<keyword evidence="2" id="KW-1185">Reference proteome</keyword>
<dbReference type="AlphaFoldDB" id="A0A6G4WDP1"/>
<reference evidence="1 2" key="1">
    <citation type="submission" date="2020-02" db="EMBL/GenBank/DDBJ databases">
        <title>Genome sequence of strain CCNWXJ40-4.</title>
        <authorList>
            <person name="Gao J."/>
            <person name="Sun J."/>
        </authorList>
    </citation>
    <scope>NUCLEOTIDE SEQUENCE [LARGE SCALE GENOMIC DNA]</scope>
    <source>
        <strain evidence="1 2">CCNWXJ 40-4</strain>
    </source>
</reference>
<sequence>MPLKLVDSELDDRERRRRIHSGVIFKFSATPGTNALTDLARQMLKQAFAPNNPRRAHESLTALQVSSAFSSFRHAFIDHPDCRRLVTLIMQERGVNLENVYIDEPEIKGRFPKLFHGCGRTFAIVTGRDSWFSSTLSQINWWLPVYSPEPGTADMNIDLVPPPGGITAFFGDPYIGAPDRKTEGVATFDLIIRTIHIDDAVAHVHSWIGTTLEGYECAADPSRLLTDEVKGLSGGFRRFGKVLRSRGRPGPRS</sequence>
<dbReference type="EMBL" id="JAAKZF010000024">
    <property type="protein sequence ID" value="NGO52925.1"/>
    <property type="molecule type" value="Genomic_DNA"/>
</dbReference>
<accession>A0A6G4WDP1</accession>
<gene>
    <name evidence="1" type="ORF">G6N73_17370</name>
</gene>
<protein>
    <submittedName>
        <fullName evidence="1">Uncharacterized protein</fullName>
    </submittedName>
</protein>